<evidence type="ECO:0000259" key="5">
    <source>
        <dbReference type="PROSITE" id="PS50931"/>
    </source>
</evidence>
<organism evidence="6 7">
    <name type="scientific">Desulfuribacillus alkaliarsenatis</name>
    <dbReference type="NCBI Taxonomy" id="766136"/>
    <lineage>
        <taxon>Bacteria</taxon>
        <taxon>Bacillati</taxon>
        <taxon>Bacillota</taxon>
        <taxon>Desulfuribacillia</taxon>
        <taxon>Desulfuribacillales</taxon>
        <taxon>Desulfuribacillaceae</taxon>
        <taxon>Desulfuribacillus</taxon>
    </lineage>
</organism>
<evidence type="ECO:0000313" key="6">
    <source>
        <dbReference type="EMBL" id="OEF95933.1"/>
    </source>
</evidence>
<dbReference type="SUPFAM" id="SSF53850">
    <property type="entry name" value="Periplasmic binding protein-like II"/>
    <property type="match status" value="1"/>
</dbReference>
<protein>
    <recommendedName>
        <fullName evidence="5">HTH lysR-type domain-containing protein</fullName>
    </recommendedName>
</protein>
<dbReference type="Gene3D" id="1.10.10.10">
    <property type="entry name" value="Winged helix-like DNA-binding domain superfamily/Winged helix DNA-binding domain"/>
    <property type="match status" value="1"/>
</dbReference>
<keyword evidence="7" id="KW-1185">Reference proteome</keyword>
<dbReference type="RefSeq" id="WP_069644206.1">
    <property type="nucleotide sequence ID" value="NZ_MIJE01000034.1"/>
</dbReference>
<dbReference type="Pfam" id="PF00126">
    <property type="entry name" value="HTH_1"/>
    <property type="match status" value="1"/>
</dbReference>
<evidence type="ECO:0000256" key="1">
    <source>
        <dbReference type="ARBA" id="ARBA00009437"/>
    </source>
</evidence>
<dbReference type="SUPFAM" id="SSF46785">
    <property type="entry name" value="Winged helix' DNA-binding domain"/>
    <property type="match status" value="1"/>
</dbReference>
<comment type="similarity">
    <text evidence="1">Belongs to the LysR transcriptional regulatory family.</text>
</comment>
<evidence type="ECO:0000256" key="4">
    <source>
        <dbReference type="ARBA" id="ARBA00023163"/>
    </source>
</evidence>
<evidence type="ECO:0000313" key="7">
    <source>
        <dbReference type="Proteomes" id="UP000094296"/>
    </source>
</evidence>
<dbReference type="PRINTS" id="PR00039">
    <property type="entry name" value="HTHLYSR"/>
</dbReference>
<dbReference type="Pfam" id="PF03466">
    <property type="entry name" value="LysR_substrate"/>
    <property type="match status" value="1"/>
</dbReference>
<dbReference type="InterPro" id="IPR036390">
    <property type="entry name" value="WH_DNA-bd_sf"/>
</dbReference>
<gene>
    <name evidence="6" type="ORF">BHF68_11120</name>
</gene>
<proteinExistence type="inferred from homology"/>
<reference evidence="6 7" key="1">
    <citation type="submission" date="2016-09" db="EMBL/GenBank/DDBJ databases">
        <title>Draft genome sequence for the type strain of Desulfuribacillus alkaliarsenatis AHT28, an obligately anaerobic, sulfidogenic bacterium isolated from Russian soda lake sediments.</title>
        <authorList>
            <person name="Abin C.A."/>
            <person name="Hollibaugh J.T."/>
        </authorList>
    </citation>
    <scope>NUCLEOTIDE SEQUENCE [LARGE SCALE GENOMIC DNA]</scope>
    <source>
        <strain evidence="6 7">AHT28</strain>
    </source>
</reference>
<dbReference type="Gene3D" id="3.40.190.290">
    <property type="match status" value="1"/>
</dbReference>
<dbReference type="InterPro" id="IPR005119">
    <property type="entry name" value="LysR_subst-bd"/>
</dbReference>
<comment type="caution">
    <text evidence="6">The sequence shown here is derived from an EMBL/GenBank/DDBJ whole genome shotgun (WGS) entry which is preliminary data.</text>
</comment>
<dbReference type="Proteomes" id="UP000094296">
    <property type="component" value="Unassembled WGS sequence"/>
</dbReference>
<dbReference type="GO" id="GO:0000976">
    <property type="term" value="F:transcription cis-regulatory region binding"/>
    <property type="evidence" value="ECO:0007669"/>
    <property type="project" value="TreeGrafter"/>
</dbReference>
<dbReference type="PANTHER" id="PTHR30126">
    <property type="entry name" value="HTH-TYPE TRANSCRIPTIONAL REGULATOR"/>
    <property type="match status" value="1"/>
</dbReference>
<dbReference type="InterPro" id="IPR000847">
    <property type="entry name" value="LysR_HTH_N"/>
</dbReference>
<keyword evidence="3" id="KW-0238">DNA-binding</keyword>
<sequence length="306" mass="34771">MASIKEFQTFVAIVQEKSFTKAAEKTYMSQSAVSKQLKKLEAEIGVQLVERYDREVMLTEYGDVFYQHVVTILENYYRLQETVQELQQLQAGYLDVGASTLPGEYILPSILGEFKTLFPNINVRMKIAKTNEIISMLKNRVVKVAFIGADIDDEELDLQSFIEDELVLVGAVQPKIKLKPSLHQWTESLITRESGSGTRTVVEKFLREKNITLPGSTMELGSNRAILSAVISGMGCSFLSKWVTQDAIKLGKIQQIPIVEGSIKRQIYVAVLKDRYLNPVTKEFIHFIHRIPNTQHNQDIRDKIET</sequence>
<dbReference type="InterPro" id="IPR036388">
    <property type="entry name" value="WH-like_DNA-bd_sf"/>
</dbReference>
<dbReference type="AlphaFoldDB" id="A0A1E5FZE6"/>
<feature type="domain" description="HTH lysR-type" evidence="5">
    <location>
        <begin position="1"/>
        <end position="59"/>
    </location>
</feature>
<dbReference type="PROSITE" id="PS50931">
    <property type="entry name" value="HTH_LYSR"/>
    <property type="match status" value="1"/>
</dbReference>
<accession>A0A1E5FZE6</accession>
<dbReference type="GO" id="GO:0003700">
    <property type="term" value="F:DNA-binding transcription factor activity"/>
    <property type="evidence" value="ECO:0007669"/>
    <property type="project" value="InterPro"/>
</dbReference>
<dbReference type="PANTHER" id="PTHR30126:SF40">
    <property type="entry name" value="HTH-TYPE TRANSCRIPTIONAL REGULATOR GLTR"/>
    <property type="match status" value="1"/>
</dbReference>
<dbReference type="FunFam" id="1.10.10.10:FF:000001">
    <property type="entry name" value="LysR family transcriptional regulator"/>
    <property type="match status" value="1"/>
</dbReference>
<dbReference type="STRING" id="766136.BHF68_11120"/>
<dbReference type="EMBL" id="MIJE01000034">
    <property type="protein sequence ID" value="OEF95933.1"/>
    <property type="molecule type" value="Genomic_DNA"/>
</dbReference>
<keyword evidence="4" id="KW-0804">Transcription</keyword>
<name>A0A1E5FZE6_9FIRM</name>
<dbReference type="OrthoDB" id="9785745at2"/>
<keyword evidence="2" id="KW-0805">Transcription regulation</keyword>
<evidence type="ECO:0000256" key="3">
    <source>
        <dbReference type="ARBA" id="ARBA00023125"/>
    </source>
</evidence>
<evidence type="ECO:0000256" key="2">
    <source>
        <dbReference type="ARBA" id="ARBA00023015"/>
    </source>
</evidence>